<dbReference type="EMBL" id="JACOAF010000058">
    <property type="protein sequence ID" value="MBC3542210.1"/>
    <property type="molecule type" value="Genomic_DNA"/>
</dbReference>
<dbReference type="InterPro" id="IPR015421">
    <property type="entry name" value="PyrdxlP-dep_Trfase_major"/>
</dbReference>
<sequence>MSTSYRFETLQLHAGQEIDPTTRSRAVPIYQTTSYVFENAEHGANLFALKQFGNIYTRIMNPTTDVFEKRIAALEGGVAAVAVGSGQAAQFIALNNILQAGDNFIASSNLYGGSYNQFKVAFKRLGIKVRFAKNDEPATYAALIDENTKALYLETIGNPRFNIPDFESIAAVAAGHNLPLVVDNTFGAGGYLFRPLEHGANVVVASATKWIGGHGTSVGGVIVDGGNFNWGNGKFPQFSEPSEGYHGLNFWEVFGANGPFGNIAFAIRARVEGLRDFGPALSPFNSFQLIQGLETLSLRVDRTVQNAQALAEWLEQHPLVESVNYPGLASSPYHELAKKYLKRGFGGVLSFNLKGGKEEAEVFVNSLELVSHLANVGDAKTLIIHPASTTHQQLNEEEQLSAGVNPTLLRVSAGIEHLDDIKADFEQAFAKVKVREPKLEAELPA</sequence>
<dbReference type="SUPFAM" id="SSF53383">
    <property type="entry name" value="PLP-dependent transferases"/>
    <property type="match status" value="1"/>
</dbReference>
<accession>A0ABR6VYI1</accession>
<dbReference type="PANTHER" id="PTHR43797">
    <property type="entry name" value="HOMOCYSTEINE/CYSTEINE SYNTHASE"/>
    <property type="match status" value="1"/>
</dbReference>
<evidence type="ECO:0000256" key="5">
    <source>
        <dbReference type="RuleBase" id="RU362118"/>
    </source>
</evidence>
<comment type="cofactor">
    <cofactor evidence="1 5">
        <name>pyridoxal 5'-phosphate</name>
        <dbReference type="ChEBI" id="CHEBI:597326"/>
    </cofactor>
</comment>
<dbReference type="Gene3D" id="3.90.1150.10">
    <property type="entry name" value="Aspartate Aminotransferase, domain 1"/>
    <property type="match status" value="1"/>
</dbReference>
<dbReference type="PIRSF" id="PIRSF001434">
    <property type="entry name" value="CGS"/>
    <property type="match status" value="1"/>
</dbReference>
<keyword evidence="3" id="KW-0808">Transferase</keyword>
<keyword evidence="4 5" id="KW-0663">Pyridoxal phosphate</keyword>
<dbReference type="RefSeq" id="WP_186641918.1">
    <property type="nucleotide sequence ID" value="NZ_JACOAF010000058.1"/>
</dbReference>
<name>A0ABR6VYI1_9BACT</name>
<organism evidence="6 7">
    <name type="scientific">Rufibacter sediminis</name>
    <dbReference type="NCBI Taxonomy" id="2762756"/>
    <lineage>
        <taxon>Bacteria</taxon>
        <taxon>Pseudomonadati</taxon>
        <taxon>Bacteroidota</taxon>
        <taxon>Cytophagia</taxon>
        <taxon>Cytophagales</taxon>
        <taxon>Hymenobacteraceae</taxon>
        <taxon>Rufibacter</taxon>
    </lineage>
</organism>
<dbReference type="Pfam" id="PF01053">
    <property type="entry name" value="Cys_Met_Meta_PP"/>
    <property type="match status" value="1"/>
</dbReference>
<dbReference type="InterPro" id="IPR015424">
    <property type="entry name" value="PyrdxlP-dep_Trfase"/>
</dbReference>
<evidence type="ECO:0000256" key="3">
    <source>
        <dbReference type="ARBA" id="ARBA00022679"/>
    </source>
</evidence>
<dbReference type="CDD" id="cd00614">
    <property type="entry name" value="CGS_like"/>
    <property type="match status" value="1"/>
</dbReference>
<dbReference type="InterPro" id="IPR015422">
    <property type="entry name" value="PyrdxlP-dep_Trfase_small"/>
</dbReference>
<gene>
    <name evidence="6" type="ORF">H7U12_21165</name>
</gene>
<evidence type="ECO:0000313" key="7">
    <source>
        <dbReference type="Proteomes" id="UP000659698"/>
    </source>
</evidence>
<evidence type="ECO:0000256" key="4">
    <source>
        <dbReference type="ARBA" id="ARBA00022898"/>
    </source>
</evidence>
<dbReference type="Proteomes" id="UP000659698">
    <property type="component" value="Unassembled WGS sequence"/>
</dbReference>
<dbReference type="InterPro" id="IPR000277">
    <property type="entry name" value="Cys/Met-Metab_PyrdxlP-dep_enz"/>
</dbReference>
<evidence type="ECO:0000256" key="1">
    <source>
        <dbReference type="ARBA" id="ARBA00001933"/>
    </source>
</evidence>
<reference evidence="6 7" key="1">
    <citation type="journal article" date="2019" name="Int. J. Syst. Evol. Microbiol.">
        <title>Rufibacter sediminis sp. nov., isolated from freshwater lake sediment.</title>
        <authorList>
            <person name="Qu J.H."/>
            <person name="Zhang L.J."/>
            <person name="Fu Y.H."/>
            <person name="Li H.F."/>
        </authorList>
    </citation>
    <scope>NUCLEOTIDE SEQUENCE [LARGE SCALE GENOMIC DNA]</scope>
    <source>
        <strain evidence="6 7">H-1</strain>
    </source>
</reference>
<comment type="caution">
    <text evidence="6">The sequence shown here is derived from an EMBL/GenBank/DDBJ whole genome shotgun (WGS) entry which is preliminary data.</text>
</comment>
<dbReference type="Gene3D" id="3.40.640.10">
    <property type="entry name" value="Type I PLP-dependent aspartate aminotransferase-like (Major domain)"/>
    <property type="match status" value="1"/>
</dbReference>
<dbReference type="InterPro" id="IPR006235">
    <property type="entry name" value="OAc-hSer/O-AcSer_sulfhydrylase"/>
</dbReference>
<protein>
    <submittedName>
        <fullName evidence="6">O-acetylhomoserine aminocarboxypropyltransferase/cysteine synthase</fullName>
    </submittedName>
</protein>
<evidence type="ECO:0000256" key="2">
    <source>
        <dbReference type="ARBA" id="ARBA00009077"/>
    </source>
</evidence>
<evidence type="ECO:0000313" key="6">
    <source>
        <dbReference type="EMBL" id="MBC3542210.1"/>
    </source>
</evidence>
<comment type="similarity">
    <text evidence="2 5">Belongs to the trans-sulfuration enzymes family.</text>
</comment>
<dbReference type="PANTHER" id="PTHR43797:SF2">
    <property type="entry name" value="HOMOCYSTEINE_CYSTEINE SYNTHASE"/>
    <property type="match status" value="1"/>
</dbReference>
<dbReference type="NCBIfam" id="TIGR01326">
    <property type="entry name" value="OAH_OAS_sulfhy"/>
    <property type="match status" value="1"/>
</dbReference>
<keyword evidence="7" id="KW-1185">Reference proteome</keyword>
<proteinExistence type="inferred from homology"/>